<dbReference type="OrthoDB" id="2876156at2"/>
<evidence type="ECO:0008006" key="3">
    <source>
        <dbReference type="Google" id="ProtNLM"/>
    </source>
</evidence>
<dbReference type="RefSeq" id="WP_027895452.1">
    <property type="nucleotide sequence ID" value="NZ_CP027569.1"/>
</dbReference>
<protein>
    <recommendedName>
        <fullName evidence="3">DNA-binding protein</fullName>
    </recommendedName>
</protein>
<proteinExistence type="predicted"/>
<dbReference type="Proteomes" id="UP000238358">
    <property type="component" value="Chromosome"/>
</dbReference>
<dbReference type="SUPFAM" id="SSF46955">
    <property type="entry name" value="Putative DNA-binding domain"/>
    <property type="match status" value="1"/>
</dbReference>
<dbReference type="InterPro" id="IPR036388">
    <property type="entry name" value="WH-like_DNA-bd_sf"/>
</dbReference>
<evidence type="ECO:0000313" key="1">
    <source>
        <dbReference type="EMBL" id="AVO27535.1"/>
    </source>
</evidence>
<accession>A0A2S0M7T7</accession>
<gene>
    <name evidence="1" type="ORF">C6Y28_07920</name>
</gene>
<sequence length="87" mass="10308">MERRPMEKMKLCDQLTWNRKELAQVTGRSQEIVDKWIYEGAPCIKEGNTYVFERTSIIAWLRERAINRIGMTRKNVYDDVFPGIELA</sequence>
<dbReference type="EMBL" id="CP027569">
    <property type="protein sequence ID" value="AVO27535.1"/>
    <property type="molecule type" value="Genomic_DNA"/>
</dbReference>
<evidence type="ECO:0000313" key="2">
    <source>
        <dbReference type="Proteomes" id="UP000238358"/>
    </source>
</evidence>
<dbReference type="Gene3D" id="1.10.10.10">
    <property type="entry name" value="Winged helix-like DNA-binding domain superfamily/Winged helix DNA-binding domain"/>
    <property type="match status" value="1"/>
</dbReference>
<dbReference type="InterPro" id="IPR009061">
    <property type="entry name" value="DNA-bd_dom_put_sf"/>
</dbReference>
<dbReference type="AlphaFoldDB" id="A0A2S0M7T7"/>
<name>A0A2S0M7T7_MEGEL</name>
<organism evidence="1 2">
    <name type="scientific">Megasphaera elsdenii</name>
    <dbReference type="NCBI Taxonomy" id="907"/>
    <lineage>
        <taxon>Bacteria</taxon>
        <taxon>Bacillati</taxon>
        <taxon>Bacillota</taxon>
        <taxon>Negativicutes</taxon>
        <taxon>Veillonellales</taxon>
        <taxon>Veillonellaceae</taxon>
        <taxon>Megasphaera</taxon>
    </lineage>
</organism>
<reference evidence="1 2" key="1">
    <citation type="journal article" date="2018" name="Genome Announc.">
        <title>Complete genomes of two Megasphaera elsdenii strains, NCIMB 702410 and ATCC 25940.</title>
        <authorList>
            <person name="Hatmaker E.A."/>
            <person name="O'Dell K."/>
            <person name="Riley L.A."/>
            <person name="Klingeman D.M."/>
            <person name="Guss A.M."/>
        </authorList>
    </citation>
    <scope>NUCLEOTIDE SEQUENCE [LARGE SCALE GENOMIC DNA]</scope>
    <source>
        <strain evidence="1 2">NCIMB702410</strain>
    </source>
</reference>